<evidence type="ECO:0000313" key="11">
    <source>
        <dbReference type="EMBL" id="RHZ47246.1"/>
    </source>
</evidence>
<dbReference type="FunFam" id="1.10.8.60:FF:000081">
    <property type="entry name" value="AAA family ATPase/60S ribosome export protein"/>
    <property type="match status" value="1"/>
</dbReference>
<dbReference type="CDD" id="cd19518">
    <property type="entry name" value="RecA-like_NVL_r1-like"/>
    <property type="match status" value="1"/>
</dbReference>
<dbReference type="PROSITE" id="PS50089">
    <property type="entry name" value="ZF_RING_2"/>
    <property type="match status" value="1"/>
</dbReference>
<evidence type="ECO:0000256" key="6">
    <source>
        <dbReference type="ARBA" id="ARBA00034532"/>
    </source>
</evidence>
<dbReference type="GO" id="GO:0007031">
    <property type="term" value="P:peroxisome organization"/>
    <property type="evidence" value="ECO:0007669"/>
    <property type="project" value="UniProtKB-KW"/>
</dbReference>
<dbReference type="GO" id="GO:0016887">
    <property type="term" value="F:ATP hydrolysis activity"/>
    <property type="evidence" value="ECO:0007669"/>
    <property type="project" value="InterPro"/>
</dbReference>
<dbReference type="InterPro" id="IPR041569">
    <property type="entry name" value="AAA_lid_3"/>
</dbReference>
<comment type="catalytic activity">
    <reaction evidence="7">
        <text>ATP + H2O = ADP + phosphate + H(+)</text>
        <dbReference type="Rhea" id="RHEA:13065"/>
        <dbReference type="ChEBI" id="CHEBI:15377"/>
        <dbReference type="ChEBI" id="CHEBI:15378"/>
        <dbReference type="ChEBI" id="CHEBI:30616"/>
        <dbReference type="ChEBI" id="CHEBI:43474"/>
        <dbReference type="ChEBI" id="CHEBI:456216"/>
    </reaction>
    <physiologicalReaction direction="left-to-right" evidence="7">
        <dbReference type="Rhea" id="RHEA:13066"/>
    </physiologicalReaction>
</comment>
<feature type="domain" description="RING-type" evidence="10">
    <location>
        <begin position="934"/>
        <end position="978"/>
    </location>
</feature>
<keyword evidence="8" id="KW-0862">Zinc</keyword>
<dbReference type="InterPro" id="IPR050168">
    <property type="entry name" value="AAA_ATPase_domain"/>
</dbReference>
<dbReference type="GO" id="GO:0042254">
    <property type="term" value="P:ribosome biogenesis"/>
    <property type="evidence" value="ECO:0007669"/>
    <property type="project" value="TreeGrafter"/>
</dbReference>
<keyword evidence="3" id="KW-0547">Nucleotide-binding</keyword>
<evidence type="ECO:0000259" key="10">
    <source>
        <dbReference type="PROSITE" id="PS50089"/>
    </source>
</evidence>
<sequence>MSKRSVRKRARLSEDIDNRLISYIERIQQEDNGAEITAATLFEYVQNVDFRFKRMKKWQLEKSIDRVLKSLKNQKFDDQYENSSALSAIVSEKRSKIGNSHNSEIENTEFSDTSSDDYDLEAMEFDEGLEPIQMMEVKDTNFMNNSITKVWSRHLPESSPKPEVLKAQEKKDKVKSTKKTNKGTMENRRPTRSINVKSTTARLSDLGGIDTCIEEVLELIAMPLAHPEIYIHTGVQPPRGILLHGPPGCGKTLLANAIAGELGVQFISISAPSVVSGMSGESEKKIREVFDEAKAKAPCLIFIDEIDAITPKRETAQREMERRIVAQLLTCMDDLSWDKTDNKPILIIGATNRPDSLDPALRRAGRFDREISLGVPDEKARESILKVIASKLKLSGDFDYKALAKLTPGYVGADLNALTTAAGVITVKRIFTQLAENQPNKSPNPNESQDLLASFENQSPTEQLRSISSFLTNHPNPLTEEELEPLSITNEDFLQALSKVQPSSKREGFATVPDVTWDDIGALQFVRDELRMAIVEPIKYPELFKKVGITTPSGVLLWGPPGCGKTLLAKAVANESHTNFISVKGPELLNKYVGESERGVRQVFARAKASSPCVIFFDELDALCSRRDDSQSEASARVVNTLLTELDGLENRKQVYVIAATNRPDIIDSAMMRPGRLDKLLYVELPTELERLEILRTLSKQTPLSNNVSLENIARDPRCTDFSGADLASLVREAAVAALRTTLYSEKENPSSHEFIESEIFITSANFEMAFEKVTPTRFYYLQWLHHFLVVDRNYFMNGETYVIEGIRMTYDSRRVGYNALIDYLQNSNNKSYRSFLESKRDVLISSLSVNSNWNDTDRIWTTNFLREAENFLDQENFVILKEKVKYECSGKWLKPYWDSIIKEYKRNFVLKCFAYKIINPEEIPENYQNQTICEMCRKEISPQFSEPITILTCKHMFHQKCLEHNQPFSKSHCPFCQDPKEQYHYDDSVGSSHWSNGKK</sequence>
<keyword evidence="12" id="KW-1185">Reference proteome</keyword>
<keyword evidence="8" id="KW-0863">Zinc-finger</keyword>
<keyword evidence="2" id="KW-0962">Peroxisome biogenesis</keyword>
<dbReference type="InterPro" id="IPR003960">
    <property type="entry name" value="ATPase_AAA_CS"/>
</dbReference>
<dbReference type="SUPFAM" id="SSF57850">
    <property type="entry name" value="RING/U-box"/>
    <property type="match status" value="1"/>
</dbReference>
<dbReference type="Gene3D" id="3.40.50.300">
    <property type="entry name" value="P-loop containing nucleotide triphosphate hydrolases"/>
    <property type="match status" value="2"/>
</dbReference>
<accession>A0A397GCV5</accession>
<dbReference type="GO" id="GO:0005524">
    <property type="term" value="F:ATP binding"/>
    <property type="evidence" value="ECO:0007669"/>
    <property type="project" value="UniProtKB-KW"/>
</dbReference>
<evidence type="ECO:0000256" key="2">
    <source>
        <dbReference type="ARBA" id="ARBA00022593"/>
    </source>
</evidence>
<organism evidence="11 12">
    <name type="scientific">Diversispora epigaea</name>
    <dbReference type="NCBI Taxonomy" id="1348612"/>
    <lineage>
        <taxon>Eukaryota</taxon>
        <taxon>Fungi</taxon>
        <taxon>Fungi incertae sedis</taxon>
        <taxon>Mucoromycota</taxon>
        <taxon>Glomeromycotina</taxon>
        <taxon>Glomeromycetes</taxon>
        <taxon>Diversisporales</taxon>
        <taxon>Diversisporaceae</taxon>
        <taxon>Diversispora</taxon>
    </lineage>
</organism>
<dbReference type="GO" id="GO:1990275">
    <property type="term" value="F:preribosome binding"/>
    <property type="evidence" value="ECO:0007669"/>
    <property type="project" value="TreeGrafter"/>
</dbReference>
<protein>
    <recommendedName>
        <fullName evidence="6">Peroxisomal ATPase PEX1</fullName>
    </recommendedName>
    <alternativeName>
        <fullName evidence="5">Peroxin-1</fullName>
    </alternativeName>
</protein>
<dbReference type="PANTHER" id="PTHR23077:SF171">
    <property type="entry name" value="NUCLEAR VALOSIN-CONTAINING PROTEIN-LIKE"/>
    <property type="match status" value="1"/>
</dbReference>
<dbReference type="GO" id="GO:0008270">
    <property type="term" value="F:zinc ion binding"/>
    <property type="evidence" value="ECO:0007669"/>
    <property type="project" value="UniProtKB-KW"/>
</dbReference>
<dbReference type="InterPro" id="IPR003593">
    <property type="entry name" value="AAA+_ATPase"/>
</dbReference>
<name>A0A397GCV5_9GLOM</name>
<feature type="compositionally biased region" description="Basic and acidic residues" evidence="9">
    <location>
        <begin position="163"/>
        <end position="175"/>
    </location>
</feature>
<reference evidence="11 12" key="1">
    <citation type="submission" date="2018-08" db="EMBL/GenBank/DDBJ databases">
        <title>Genome and evolution of the arbuscular mycorrhizal fungus Diversispora epigaea (formerly Glomus versiforme) and its bacterial endosymbionts.</title>
        <authorList>
            <person name="Sun X."/>
            <person name="Fei Z."/>
            <person name="Harrison M."/>
        </authorList>
    </citation>
    <scope>NUCLEOTIDE SEQUENCE [LARGE SCALE GENOMIC DNA]</scope>
    <source>
        <strain evidence="11 12">IT104</strain>
    </source>
</reference>
<comment type="caution">
    <text evidence="11">The sequence shown here is derived from an EMBL/GenBank/DDBJ whole genome shotgun (WGS) entry which is preliminary data.</text>
</comment>
<evidence type="ECO:0000313" key="12">
    <source>
        <dbReference type="Proteomes" id="UP000266861"/>
    </source>
</evidence>
<evidence type="ECO:0000256" key="3">
    <source>
        <dbReference type="ARBA" id="ARBA00022741"/>
    </source>
</evidence>
<dbReference type="STRING" id="1348612.A0A397GCV5"/>
<evidence type="ECO:0000256" key="8">
    <source>
        <dbReference type="PROSITE-ProRule" id="PRU00175"/>
    </source>
</evidence>
<evidence type="ECO:0000256" key="7">
    <source>
        <dbReference type="ARBA" id="ARBA00048778"/>
    </source>
</evidence>
<dbReference type="AlphaFoldDB" id="A0A397GCV5"/>
<evidence type="ECO:0000256" key="1">
    <source>
        <dbReference type="ARBA" id="ARBA00006914"/>
    </source>
</evidence>
<dbReference type="InterPro" id="IPR013083">
    <property type="entry name" value="Znf_RING/FYVE/PHD"/>
</dbReference>
<dbReference type="Gene3D" id="1.10.8.60">
    <property type="match status" value="2"/>
</dbReference>
<dbReference type="SMART" id="SM00382">
    <property type="entry name" value="AAA"/>
    <property type="match status" value="2"/>
</dbReference>
<dbReference type="EMBL" id="PQFF01000493">
    <property type="protein sequence ID" value="RHZ47246.1"/>
    <property type="molecule type" value="Genomic_DNA"/>
</dbReference>
<dbReference type="Proteomes" id="UP000266861">
    <property type="component" value="Unassembled WGS sequence"/>
</dbReference>
<dbReference type="PANTHER" id="PTHR23077">
    <property type="entry name" value="AAA-FAMILY ATPASE"/>
    <property type="match status" value="1"/>
</dbReference>
<dbReference type="FunFam" id="3.40.50.300:FF:000149">
    <property type="entry name" value="Nuclear valosin-containing protein-like"/>
    <property type="match status" value="1"/>
</dbReference>
<evidence type="ECO:0000256" key="5">
    <source>
        <dbReference type="ARBA" id="ARBA00032509"/>
    </source>
</evidence>
<dbReference type="PROSITE" id="PS00674">
    <property type="entry name" value="AAA"/>
    <property type="match status" value="1"/>
</dbReference>
<dbReference type="Gene3D" id="3.30.40.10">
    <property type="entry name" value="Zinc/RING finger domain, C3HC4 (zinc finger)"/>
    <property type="match status" value="1"/>
</dbReference>
<feature type="region of interest" description="Disordered" evidence="9">
    <location>
        <begin position="155"/>
        <end position="189"/>
    </location>
</feature>
<dbReference type="SMART" id="SM00184">
    <property type="entry name" value="RING"/>
    <property type="match status" value="1"/>
</dbReference>
<dbReference type="FunFam" id="3.40.50.300:FF:000365">
    <property type="entry name" value="Ribosome biogenesis ATPase RIX7"/>
    <property type="match status" value="1"/>
</dbReference>
<dbReference type="OrthoDB" id="27435at2759"/>
<keyword evidence="8" id="KW-0479">Metal-binding</keyword>
<dbReference type="InterPro" id="IPR001841">
    <property type="entry name" value="Znf_RING"/>
</dbReference>
<evidence type="ECO:0000256" key="4">
    <source>
        <dbReference type="ARBA" id="ARBA00022840"/>
    </source>
</evidence>
<dbReference type="InterPro" id="IPR003959">
    <property type="entry name" value="ATPase_AAA_core"/>
</dbReference>
<dbReference type="Pfam" id="PF17862">
    <property type="entry name" value="AAA_lid_3"/>
    <property type="match status" value="2"/>
</dbReference>
<dbReference type="CDD" id="cd19530">
    <property type="entry name" value="RecA-like_NVL_r2-like"/>
    <property type="match status" value="1"/>
</dbReference>
<dbReference type="InterPro" id="IPR027417">
    <property type="entry name" value="P-loop_NTPase"/>
</dbReference>
<dbReference type="GO" id="GO:0005634">
    <property type="term" value="C:nucleus"/>
    <property type="evidence" value="ECO:0007669"/>
    <property type="project" value="TreeGrafter"/>
</dbReference>
<keyword evidence="4" id="KW-0067">ATP-binding</keyword>
<proteinExistence type="inferred from homology"/>
<dbReference type="GO" id="GO:0003723">
    <property type="term" value="F:RNA binding"/>
    <property type="evidence" value="ECO:0007669"/>
    <property type="project" value="TreeGrafter"/>
</dbReference>
<dbReference type="SUPFAM" id="SSF52540">
    <property type="entry name" value="P-loop containing nucleoside triphosphate hydrolases"/>
    <property type="match status" value="2"/>
</dbReference>
<dbReference type="Pfam" id="PF00004">
    <property type="entry name" value="AAA"/>
    <property type="match status" value="2"/>
</dbReference>
<gene>
    <name evidence="11" type="ORF">Glove_586g44</name>
</gene>
<comment type="similarity">
    <text evidence="1">Belongs to the AAA ATPase family.</text>
</comment>
<evidence type="ECO:0000256" key="9">
    <source>
        <dbReference type="SAM" id="MobiDB-lite"/>
    </source>
</evidence>